<organism evidence="2 3">
    <name type="scientific">Tanacetum coccineum</name>
    <dbReference type="NCBI Taxonomy" id="301880"/>
    <lineage>
        <taxon>Eukaryota</taxon>
        <taxon>Viridiplantae</taxon>
        <taxon>Streptophyta</taxon>
        <taxon>Embryophyta</taxon>
        <taxon>Tracheophyta</taxon>
        <taxon>Spermatophyta</taxon>
        <taxon>Magnoliopsida</taxon>
        <taxon>eudicotyledons</taxon>
        <taxon>Gunneridae</taxon>
        <taxon>Pentapetalae</taxon>
        <taxon>asterids</taxon>
        <taxon>campanulids</taxon>
        <taxon>Asterales</taxon>
        <taxon>Asteraceae</taxon>
        <taxon>Asteroideae</taxon>
        <taxon>Anthemideae</taxon>
        <taxon>Anthemidinae</taxon>
        <taxon>Tanacetum</taxon>
    </lineage>
</organism>
<evidence type="ECO:0000313" key="3">
    <source>
        <dbReference type="Proteomes" id="UP001151760"/>
    </source>
</evidence>
<evidence type="ECO:0008006" key="4">
    <source>
        <dbReference type="Google" id="ProtNLM"/>
    </source>
</evidence>
<gene>
    <name evidence="2" type="ORF">Tco_0727499</name>
</gene>
<evidence type="ECO:0000256" key="1">
    <source>
        <dbReference type="SAM" id="SignalP"/>
    </source>
</evidence>
<accession>A0ABQ4YLJ9</accession>
<feature type="signal peptide" evidence="1">
    <location>
        <begin position="1"/>
        <end position="17"/>
    </location>
</feature>
<reference evidence="2" key="2">
    <citation type="submission" date="2022-01" db="EMBL/GenBank/DDBJ databases">
        <authorList>
            <person name="Yamashiro T."/>
            <person name="Shiraishi A."/>
            <person name="Satake H."/>
            <person name="Nakayama K."/>
        </authorList>
    </citation>
    <scope>NUCLEOTIDE SEQUENCE</scope>
</reference>
<proteinExistence type="predicted"/>
<keyword evidence="3" id="KW-1185">Reference proteome</keyword>
<sequence>MKVVVMVLMMASAMVYSRVVMVAKGCGVWRGGGVEELHVGGDDKNGGVAWRWSGGCRRMMAVVWWRGCGSGGRRPRWW</sequence>
<dbReference type="Proteomes" id="UP001151760">
    <property type="component" value="Unassembled WGS sequence"/>
</dbReference>
<reference evidence="2" key="1">
    <citation type="journal article" date="2022" name="Int. J. Mol. Sci.">
        <title>Draft Genome of Tanacetum Coccineum: Genomic Comparison of Closely Related Tanacetum-Family Plants.</title>
        <authorList>
            <person name="Yamashiro T."/>
            <person name="Shiraishi A."/>
            <person name="Nakayama K."/>
            <person name="Satake H."/>
        </authorList>
    </citation>
    <scope>NUCLEOTIDE SEQUENCE</scope>
</reference>
<protein>
    <recommendedName>
        <fullName evidence="4">Secreted protein</fullName>
    </recommendedName>
</protein>
<name>A0ABQ4YLJ9_9ASTR</name>
<feature type="chain" id="PRO_5046613859" description="Secreted protein" evidence="1">
    <location>
        <begin position="18"/>
        <end position="78"/>
    </location>
</feature>
<keyword evidence="1" id="KW-0732">Signal</keyword>
<comment type="caution">
    <text evidence="2">The sequence shown here is derived from an EMBL/GenBank/DDBJ whole genome shotgun (WGS) entry which is preliminary data.</text>
</comment>
<dbReference type="EMBL" id="BQNB010010461">
    <property type="protein sequence ID" value="GJS77618.1"/>
    <property type="molecule type" value="Genomic_DNA"/>
</dbReference>
<evidence type="ECO:0000313" key="2">
    <source>
        <dbReference type="EMBL" id="GJS77618.1"/>
    </source>
</evidence>